<keyword evidence="1" id="KW-0812">Transmembrane</keyword>
<name>A0A8S5V0A4_9CAUD</name>
<keyword evidence="1" id="KW-1133">Transmembrane helix</keyword>
<dbReference type="EMBL" id="BK016177">
    <property type="protein sequence ID" value="DAG00161.1"/>
    <property type="molecule type" value="Genomic_DNA"/>
</dbReference>
<accession>A0A8S5V0A4</accession>
<proteinExistence type="predicted"/>
<protein>
    <submittedName>
        <fullName evidence="2">Cytochrome b-c1 complex subunit</fullName>
    </submittedName>
</protein>
<keyword evidence="1" id="KW-0472">Membrane</keyword>
<reference evidence="2" key="1">
    <citation type="journal article" date="2021" name="Proc. Natl. Acad. Sci. U.S.A.">
        <title>A Catalog of Tens of Thousands of Viruses from Human Metagenomes Reveals Hidden Associations with Chronic Diseases.</title>
        <authorList>
            <person name="Tisza M.J."/>
            <person name="Buck C.B."/>
        </authorList>
    </citation>
    <scope>NUCLEOTIDE SEQUENCE</scope>
    <source>
        <strain evidence="2">CtTPJ4</strain>
    </source>
</reference>
<feature type="transmembrane region" description="Helical" evidence="1">
    <location>
        <begin position="20"/>
        <end position="37"/>
    </location>
</feature>
<organism evidence="2">
    <name type="scientific">Siphoviridae sp. ctTPJ4</name>
    <dbReference type="NCBI Taxonomy" id="2825519"/>
    <lineage>
        <taxon>Viruses</taxon>
        <taxon>Duplodnaviria</taxon>
        <taxon>Heunggongvirae</taxon>
        <taxon>Uroviricota</taxon>
        <taxon>Caudoviricetes</taxon>
    </lineage>
</organism>
<evidence type="ECO:0000256" key="1">
    <source>
        <dbReference type="SAM" id="Phobius"/>
    </source>
</evidence>
<sequence>MRLIRKDHIMLISRLVENLIKSIIYCVGIYAIVKWCINRNKNSKQDFSKPIHIDTSL</sequence>
<evidence type="ECO:0000313" key="2">
    <source>
        <dbReference type="EMBL" id="DAG00161.1"/>
    </source>
</evidence>